<keyword evidence="1" id="KW-0732">Signal</keyword>
<gene>
    <name evidence="2" type="ORF">EQU50_01315</name>
</gene>
<dbReference type="Proteomes" id="UP000293550">
    <property type="component" value="Unassembled WGS sequence"/>
</dbReference>
<evidence type="ECO:0000313" key="2">
    <source>
        <dbReference type="EMBL" id="RZI46891.1"/>
    </source>
</evidence>
<dbReference type="EMBL" id="SCFB01000002">
    <property type="protein sequence ID" value="RZI46891.1"/>
    <property type="molecule type" value="Genomic_DNA"/>
</dbReference>
<dbReference type="RefSeq" id="WP_130153361.1">
    <property type="nucleotide sequence ID" value="NZ_SCFB01000002.1"/>
</dbReference>
<dbReference type="AlphaFoldDB" id="A0A4Q7DIT7"/>
<organism evidence="2 3">
    <name type="scientific">Candidatus Finniella inopinata</name>
    <dbReference type="NCBI Taxonomy" id="1696036"/>
    <lineage>
        <taxon>Bacteria</taxon>
        <taxon>Pseudomonadati</taxon>
        <taxon>Pseudomonadota</taxon>
        <taxon>Alphaproteobacteria</taxon>
        <taxon>Holosporales</taxon>
        <taxon>Candidatus Paracaedibacteraceae</taxon>
        <taxon>Candidatus Finniella</taxon>
    </lineage>
</organism>
<name>A0A4Q7DIT7_9PROT</name>
<keyword evidence="3" id="KW-1185">Reference proteome</keyword>
<accession>A0A4Q7DIT7</accession>
<reference evidence="2 3" key="1">
    <citation type="submission" date="2018-10" db="EMBL/GenBank/DDBJ databases">
        <title>An updated phylogeny of the Alphaproteobacteria reveals that the parasitic Rickettsiales and Holosporales have independent origins.</title>
        <authorList>
            <person name="Munoz-Gomez S.A."/>
            <person name="Hess S."/>
            <person name="Burger G."/>
            <person name="Lang B.F."/>
            <person name="Susko E."/>
            <person name="Slamovits C.H."/>
            <person name="Roger A.J."/>
        </authorList>
    </citation>
    <scope>NUCLEOTIDE SEQUENCE [LARGE SCALE GENOMIC DNA]</scope>
    <source>
        <strain evidence="2">HOLO01</strain>
    </source>
</reference>
<evidence type="ECO:0000313" key="3">
    <source>
        <dbReference type="Proteomes" id="UP000293550"/>
    </source>
</evidence>
<protein>
    <submittedName>
        <fullName evidence="2">Uncharacterized protein</fullName>
    </submittedName>
</protein>
<comment type="caution">
    <text evidence="2">The sequence shown here is derived from an EMBL/GenBank/DDBJ whole genome shotgun (WGS) entry which is preliminary data.</text>
</comment>
<proteinExistence type="predicted"/>
<sequence length="191" mass="20992">MKLNINHIAMLLFCTTVAQAASQTTIDQVEYDIIDMVPESARNSAVMVSLPEDSSSSGIWMTLEKSDGTQSGWQHIMPGGNYIFPRLESSSYTRVIAPTLQNQGSQGSQVQARSLQAEGSSSTKTDIVVSFNDDGTIPHTKPDDAQDWFKRIPENVWQKPASTHAEKSDYVWFQSATQSVTLTIPNDIAPP</sequence>
<feature type="chain" id="PRO_5020446441" evidence="1">
    <location>
        <begin position="21"/>
        <end position="191"/>
    </location>
</feature>
<evidence type="ECO:0000256" key="1">
    <source>
        <dbReference type="SAM" id="SignalP"/>
    </source>
</evidence>
<feature type="signal peptide" evidence="1">
    <location>
        <begin position="1"/>
        <end position="20"/>
    </location>
</feature>